<evidence type="ECO:0000256" key="5">
    <source>
        <dbReference type="ARBA" id="ARBA00038359"/>
    </source>
</evidence>
<feature type="transmembrane region" description="Helical" evidence="7">
    <location>
        <begin position="43"/>
        <end position="66"/>
    </location>
</feature>
<organism evidence="9">
    <name type="scientific">Aspergillus niger</name>
    <dbReference type="NCBI Taxonomy" id="5061"/>
    <lineage>
        <taxon>Eukaryota</taxon>
        <taxon>Fungi</taxon>
        <taxon>Dikarya</taxon>
        <taxon>Ascomycota</taxon>
        <taxon>Pezizomycotina</taxon>
        <taxon>Eurotiomycetes</taxon>
        <taxon>Eurotiomycetidae</taxon>
        <taxon>Eurotiales</taxon>
        <taxon>Aspergillaceae</taxon>
        <taxon>Aspergillus</taxon>
        <taxon>Aspergillus subgen. Circumdati</taxon>
    </lineage>
</organism>
<gene>
    <name evidence="9" type="ORF">An01g11690</name>
</gene>
<evidence type="ECO:0000256" key="7">
    <source>
        <dbReference type="SAM" id="Phobius"/>
    </source>
</evidence>
<feature type="domain" description="Rhodopsin" evidence="8">
    <location>
        <begin position="27"/>
        <end position="293"/>
    </location>
</feature>
<keyword evidence="3 7" id="KW-1133">Transmembrane helix</keyword>
<reference evidence="9" key="2">
    <citation type="submission" date="2025-08" db="UniProtKB">
        <authorList>
            <consortium name="RefSeq"/>
        </authorList>
    </citation>
    <scope>IDENTIFICATION</scope>
</reference>
<evidence type="ECO:0000256" key="1">
    <source>
        <dbReference type="ARBA" id="ARBA00004141"/>
    </source>
</evidence>
<comment type="similarity">
    <text evidence="5">Belongs to the SAT4 family.</text>
</comment>
<dbReference type="PANTHER" id="PTHR33048:SF113">
    <property type="entry name" value="INTEGRAL MEMBRANE PROTEIN-RELATED"/>
    <property type="match status" value="1"/>
</dbReference>
<feature type="transmembrane region" description="Helical" evidence="7">
    <location>
        <begin position="12"/>
        <end position="31"/>
    </location>
</feature>
<dbReference type="RefSeq" id="XP_059603334.1">
    <property type="nucleotide sequence ID" value="XM_059744308.1"/>
</dbReference>
<sequence>MAKDDRSLEVKAVAAAFMSVACVTVILRCYVRGWIVRAFGWDDWAMVVAMGFYAMFSGCMIGGSLYGTGRRFKDLDAHQRVTAMEYWWFCEIAYCFAAVACKISVCIFLMRITVRRLHIWILWTVMVLTVIAGMVFMFIMLLQCKPLAYFWTRKAFNPDIHGHCMDIQIVIAMTYVYSGFAALCDFTVGILPIFLVRKLHMKHKTKMAVVGILSMACIASSATIIRIPWVHTFADWDFLCTPAPTSPQTHPTPNPPTNLNPDATVEIALWSNIECGLGITAGSLATLRPLLRKWLGSSADHNYDASPFPGPSGSRPLGKSGGMGRSHDRPYPLGSLDEAAVQNRLRPDKLAVTVTTIQSQVDPDTRLWRGGSSNSSEERLTGSSGNAERTHGTIPEGTDLELGMGLGIHRTFEVTQTSSGGTSRTVGVREHV</sequence>
<feature type="region of interest" description="Disordered" evidence="6">
    <location>
        <begin position="305"/>
        <end position="334"/>
    </location>
</feature>
<feature type="transmembrane region" description="Helical" evidence="7">
    <location>
        <begin position="175"/>
        <end position="196"/>
    </location>
</feature>
<feature type="region of interest" description="Disordered" evidence="6">
    <location>
        <begin position="363"/>
        <end position="400"/>
    </location>
</feature>
<dbReference type="AlphaFoldDB" id="A0AAJ8E1E0"/>
<evidence type="ECO:0000256" key="2">
    <source>
        <dbReference type="ARBA" id="ARBA00022692"/>
    </source>
</evidence>
<accession>A0AAJ8E1E0</accession>
<feature type="compositionally biased region" description="Polar residues" evidence="6">
    <location>
        <begin position="371"/>
        <end position="387"/>
    </location>
</feature>
<comment type="subcellular location">
    <subcellularLocation>
        <location evidence="1">Membrane</location>
        <topology evidence="1">Multi-pass membrane protein</topology>
    </subcellularLocation>
</comment>
<proteinExistence type="inferred from homology"/>
<dbReference type="KEGG" id="ang:An01g11690"/>
<evidence type="ECO:0000256" key="4">
    <source>
        <dbReference type="ARBA" id="ARBA00023136"/>
    </source>
</evidence>
<dbReference type="PANTHER" id="PTHR33048">
    <property type="entry name" value="PTH11-LIKE INTEGRAL MEMBRANE PROTEIN (AFU_ORTHOLOGUE AFUA_5G11245)"/>
    <property type="match status" value="1"/>
</dbReference>
<reference evidence="9" key="1">
    <citation type="submission" date="2025-02" db="EMBL/GenBank/DDBJ databases">
        <authorList>
            <consortium name="NCBI Genome Project"/>
        </authorList>
    </citation>
    <scope>NUCLEOTIDE SEQUENCE</scope>
</reference>
<name>A0AAJ8E1E0_ASPNG</name>
<dbReference type="InterPro" id="IPR049326">
    <property type="entry name" value="Rhodopsin_dom_fungi"/>
</dbReference>
<evidence type="ECO:0000256" key="6">
    <source>
        <dbReference type="SAM" id="MobiDB-lite"/>
    </source>
</evidence>
<dbReference type="InterPro" id="IPR052337">
    <property type="entry name" value="SAT4-like"/>
</dbReference>
<keyword evidence="4 7" id="KW-0472">Membrane</keyword>
<evidence type="ECO:0000313" key="9">
    <source>
        <dbReference type="RefSeq" id="XP_059603334.1"/>
    </source>
</evidence>
<dbReference type="GO" id="GO:0016020">
    <property type="term" value="C:membrane"/>
    <property type="evidence" value="ECO:0007669"/>
    <property type="project" value="UniProtKB-SubCell"/>
</dbReference>
<evidence type="ECO:0000256" key="3">
    <source>
        <dbReference type="ARBA" id="ARBA00022989"/>
    </source>
</evidence>
<evidence type="ECO:0000259" key="8">
    <source>
        <dbReference type="Pfam" id="PF20684"/>
    </source>
</evidence>
<feature type="transmembrane region" description="Helical" evidence="7">
    <location>
        <begin position="86"/>
        <end position="110"/>
    </location>
</feature>
<dbReference type="GeneID" id="4977935"/>
<feature type="transmembrane region" description="Helical" evidence="7">
    <location>
        <begin position="117"/>
        <end position="142"/>
    </location>
</feature>
<dbReference type="Pfam" id="PF20684">
    <property type="entry name" value="Fung_rhodopsin"/>
    <property type="match status" value="1"/>
</dbReference>
<protein>
    <recommendedName>
        <fullName evidence="8">Rhodopsin domain-containing protein</fullName>
    </recommendedName>
</protein>
<feature type="transmembrane region" description="Helical" evidence="7">
    <location>
        <begin position="208"/>
        <end position="229"/>
    </location>
</feature>
<dbReference type="PROSITE" id="PS51257">
    <property type="entry name" value="PROKAR_LIPOPROTEIN"/>
    <property type="match status" value="1"/>
</dbReference>
<keyword evidence="2 7" id="KW-0812">Transmembrane</keyword>